<feature type="compositionally biased region" description="Basic and acidic residues" evidence="1">
    <location>
        <begin position="1"/>
        <end position="25"/>
    </location>
</feature>
<dbReference type="GO" id="GO:0005829">
    <property type="term" value="C:cytosol"/>
    <property type="evidence" value="ECO:0007669"/>
    <property type="project" value="EnsemblFungi"/>
</dbReference>
<dbReference type="EMBL" id="LT598461">
    <property type="protein sequence ID" value="SCU97764.1"/>
    <property type="molecule type" value="Genomic_DNA"/>
</dbReference>
<dbReference type="AlphaFoldDB" id="A0A1G4K2B3"/>
<evidence type="ECO:0000313" key="4">
    <source>
        <dbReference type="Proteomes" id="UP000190274"/>
    </source>
</evidence>
<name>A0A1G4K2B3_9SACH</name>
<sequence length="1098" mass="125682">MSETRRSTRIRDKSSAADNESEHMDSMGLVHMDEDIDFGSDIDRVTVHDSPRGSDGEAYSEEGDDEDYQEPQANKRKRASKKGQGLKQAFDKKSSKRAKVSTSNLNRYSKKSREAFIQMQQDFAPTELFSILANSEDSSLEELANRWLESYSANRTKALQEFVNLLLNCCGSLVQVQEHDVASNDTANETVAEIQIMFQRQELHESYLLLSKTHKRRAKYKTLYQNYMEFMHKLIELANEQGLLYEENTNSQGASQSLMLDLLTWLSSFSVSKIRCLRHIATLCMYSFQDYLTELSVSLENNYLMKLRRQLSLEQKKKRANAKTAEKLESTIAEIEASKSEVEVSIDNIIKLAFVHRFKDVDEDIRADSMVHLATWLEKYPGYFLKVTFLKYFGWLLSDLSSTVRSQVLKVLLEIVRFDSKRSKHKVGSAALRQFFERFKQRIVEISLKDIDMHVRITAIQVLTQINSFGYLDDNDISRVSSLLFTYQKVDISSVARNAKLLSAVAKFFATTQKDKMETLLESHNFPSKSKVLKPHDIVQAGFFMKSLTKALSSHLTDGRVECSEQDRNRLIFQAAEFLEPYFGALIATMCQLLTFEGDFQGFADIMSEEEEGQKALLLPNEDDSITQYTVVLSGLCHGGAIKKNANKTENAAIAIHHLAKLFASLPLHSGIVMHYLFSMYSLFTYEEWVSAHLESEFQQVIDAIVKNFDRSQFTNDESDIKRSSFAHILQFHKSLGIPQINDTWKNQVDQVRIPLQLFLETKADSFEDTDIDELLTNVYELYINKLVLLGKVVPLDFNQEIIRLFFDKVVNRLPLVLHLLENDSVKAVDFKILTLVVTWSLQRWFEILQNNPEASPLSSQVLQMVSNIIHQLAYDLNELQSSQVDELHTLLHINWTMCNTLSDCMIAYKMFELNIPEKDIEWKQAIHQDYPIIVDHSLEQSLLNTFLFLESLRAKELDVQLDRLEGEDVNLNSISDENMEDIERELLVYVVKLKSLLNIGLLGTVSIENRISLNKDALGSTFASIIDETAFSGTAAPKRRLASANHERQVFDDRNVESDQEFETGRESKSHAIVIPATIPATIPEDDENWENASELL</sequence>
<dbReference type="InterPro" id="IPR016024">
    <property type="entry name" value="ARM-type_fold"/>
</dbReference>
<dbReference type="PROSITE" id="PS51425">
    <property type="entry name" value="SCD"/>
    <property type="match status" value="1"/>
</dbReference>
<dbReference type="GO" id="GO:0030892">
    <property type="term" value="C:mitotic cohesin complex"/>
    <property type="evidence" value="ECO:0007669"/>
    <property type="project" value="EnsemblFungi"/>
</dbReference>
<dbReference type="GO" id="GO:0005634">
    <property type="term" value="C:nucleus"/>
    <property type="evidence" value="ECO:0007669"/>
    <property type="project" value="EnsemblFungi"/>
</dbReference>
<feature type="region of interest" description="Disordered" evidence="1">
    <location>
        <begin position="1"/>
        <end position="104"/>
    </location>
</feature>
<dbReference type="GO" id="GO:0007064">
    <property type="term" value="P:mitotic sister chromatid cohesion"/>
    <property type="evidence" value="ECO:0007669"/>
    <property type="project" value="EnsemblFungi"/>
</dbReference>
<dbReference type="GO" id="GO:0003682">
    <property type="term" value="F:chromatin binding"/>
    <property type="evidence" value="ECO:0007669"/>
    <property type="project" value="EnsemblFungi"/>
</dbReference>
<proteinExistence type="predicted"/>
<accession>A0A1G4K2B3</accession>
<dbReference type="Pfam" id="PF21581">
    <property type="entry name" value="SCD"/>
    <property type="match status" value="1"/>
</dbReference>
<dbReference type="PANTHER" id="PTHR11199">
    <property type="entry name" value="STROMAL ANTIGEN"/>
    <property type="match status" value="1"/>
</dbReference>
<dbReference type="PANTHER" id="PTHR11199:SF0">
    <property type="entry name" value="LD34181P-RELATED"/>
    <property type="match status" value="1"/>
</dbReference>
<evidence type="ECO:0000259" key="2">
    <source>
        <dbReference type="PROSITE" id="PS51425"/>
    </source>
</evidence>
<reference evidence="3 4" key="1">
    <citation type="submission" date="2016-03" db="EMBL/GenBank/DDBJ databases">
        <authorList>
            <person name="Devillers H."/>
        </authorList>
    </citation>
    <scope>NUCLEOTIDE SEQUENCE [LARGE SCALE GENOMIC DNA]</scope>
    <source>
        <strain evidence="3">CBS 10888</strain>
    </source>
</reference>
<gene>
    <name evidence="3" type="ORF">LADA_0H08152G</name>
</gene>
<protein>
    <submittedName>
        <fullName evidence="3">LADA_0H08152g1_1</fullName>
    </submittedName>
</protein>
<evidence type="ECO:0000256" key="1">
    <source>
        <dbReference type="SAM" id="MobiDB-lite"/>
    </source>
</evidence>
<dbReference type="Pfam" id="PF08514">
    <property type="entry name" value="STAG"/>
    <property type="match status" value="1"/>
</dbReference>
<feature type="compositionally biased region" description="Basic and acidic residues" evidence="1">
    <location>
        <begin position="41"/>
        <end position="55"/>
    </location>
</feature>
<dbReference type="GO" id="GO:0000785">
    <property type="term" value="C:chromatin"/>
    <property type="evidence" value="ECO:0007669"/>
    <property type="project" value="TreeGrafter"/>
</dbReference>
<dbReference type="OrthoDB" id="498590at2759"/>
<dbReference type="InterPro" id="IPR039662">
    <property type="entry name" value="Cohesin_Scc3/SA"/>
</dbReference>
<keyword evidence="4" id="KW-1185">Reference proteome</keyword>
<dbReference type="Gene3D" id="1.25.10.10">
    <property type="entry name" value="Leucine-rich Repeat Variant"/>
    <property type="match status" value="1"/>
</dbReference>
<dbReference type="STRING" id="1266660.A0A1G4K2B3"/>
<dbReference type="InterPro" id="IPR020839">
    <property type="entry name" value="SCD"/>
</dbReference>
<dbReference type="Pfam" id="PF21767">
    <property type="entry name" value="SCC3_C"/>
    <property type="match status" value="1"/>
</dbReference>
<organism evidence="3 4">
    <name type="scientific">Lachancea dasiensis</name>
    <dbReference type="NCBI Taxonomy" id="1072105"/>
    <lineage>
        <taxon>Eukaryota</taxon>
        <taxon>Fungi</taxon>
        <taxon>Dikarya</taxon>
        <taxon>Ascomycota</taxon>
        <taxon>Saccharomycotina</taxon>
        <taxon>Saccharomycetes</taxon>
        <taxon>Saccharomycetales</taxon>
        <taxon>Saccharomycetaceae</taxon>
        <taxon>Lachancea</taxon>
    </lineage>
</organism>
<dbReference type="InterPro" id="IPR011989">
    <property type="entry name" value="ARM-like"/>
</dbReference>
<feature type="compositionally biased region" description="Acidic residues" evidence="1">
    <location>
        <begin position="58"/>
        <end position="69"/>
    </location>
</feature>
<dbReference type="InterPro" id="IPR048610">
    <property type="entry name" value="SCC3_C"/>
</dbReference>
<feature type="domain" description="SCD" evidence="2">
    <location>
        <begin position="354"/>
        <end position="446"/>
    </location>
</feature>
<dbReference type="SUPFAM" id="SSF48371">
    <property type="entry name" value="ARM repeat"/>
    <property type="match status" value="2"/>
</dbReference>
<evidence type="ECO:0000313" key="3">
    <source>
        <dbReference type="EMBL" id="SCU97764.1"/>
    </source>
</evidence>
<dbReference type="Proteomes" id="UP000190274">
    <property type="component" value="Chromosome H"/>
</dbReference>
<dbReference type="InterPro" id="IPR013721">
    <property type="entry name" value="STAG"/>
</dbReference>